<dbReference type="GO" id="GO:0003700">
    <property type="term" value="F:DNA-binding transcription factor activity"/>
    <property type="evidence" value="ECO:0007669"/>
    <property type="project" value="InterPro"/>
</dbReference>
<dbReference type="InterPro" id="IPR036388">
    <property type="entry name" value="WH-like_DNA-bd_sf"/>
</dbReference>
<dbReference type="InterPro" id="IPR000524">
    <property type="entry name" value="Tscrpt_reg_HTH_GntR"/>
</dbReference>
<dbReference type="PANTHER" id="PTHR43537">
    <property type="entry name" value="TRANSCRIPTIONAL REGULATOR, GNTR FAMILY"/>
    <property type="match status" value="1"/>
</dbReference>
<dbReference type="Gene3D" id="1.10.10.10">
    <property type="entry name" value="Winged helix-like DNA-binding domain superfamily/Winged helix DNA-binding domain"/>
    <property type="match status" value="1"/>
</dbReference>
<dbReference type="EMBL" id="JAOCJW010000061">
    <property type="protein sequence ID" value="MDH2007336.1"/>
    <property type="molecule type" value="Genomic_DNA"/>
</dbReference>
<accession>A0AA42W7L2</accession>
<keyword evidence="1" id="KW-0805">Transcription regulation</keyword>
<dbReference type="InterPro" id="IPR008920">
    <property type="entry name" value="TF_FadR/GntR_C"/>
</dbReference>
<dbReference type="SUPFAM" id="SSF46785">
    <property type="entry name" value="Winged helix' DNA-binding domain"/>
    <property type="match status" value="1"/>
</dbReference>
<keyword evidence="2" id="KW-0238">DNA-binding</keyword>
<dbReference type="SMART" id="SM00895">
    <property type="entry name" value="FCD"/>
    <property type="match status" value="1"/>
</dbReference>
<evidence type="ECO:0000256" key="3">
    <source>
        <dbReference type="ARBA" id="ARBA00023163"/>
    </source>
</evidence>
<evidence type="ECO:0000313" key="5">
    <source>
        <dbReference type="EMBL" id="MDH2007336.1"/>
    </source>
</evidence>
<dbReference type="PROSITE" id="PS50949">
    <property type="entry name" value="HTH_GNTR"/>
    <property type="match status" value="1"/>
</dbReference>
<keyword evidence="3" id="KW-0804">Transcription</keyword>
<dbReference type="PANTHER" id="PTHR43537:SF5">
    <property type="entry name" value="UXU OPERON TRANSCRIPTIONAL REGULATOR"/>
    <property type="match status" value="1"/>
</dbReference>
<dbReference type="PRINTS" id="PR00033">
    <property type="entry name" value="HTHASNC"/>
</dbReference>
<sequence length="231" mass="26976">MNNYNGDKMASSSLANQAYDKLRQALDDYEYLPGDRFSENEVGTKLGMSRTPVREALVRLQREGYIAVMPKMGWVVNRLDFIVFEQLYDVRSVLESAAIDLLVNHNDAQQQLHHLCNIWCVAVHERITDPHEVSRLDERFHIDLVAASGNLEMARIHQDITNRIRIVRRLEFTRNYRIDITYEEHSMILNAVLQQDATQAKKMLQRHIQNSRDEVKNITLHNLHQAQVQRT</sequence>
<protein>
    <submittedName>
        <fullName evidence="5">GntR family transcriptional regulator</fullName>
    </submittedName>
</protein>
<dbReference type="Pfam" id="PF07729">
    <property type="entry name" value="FCD"/>
    <property type="match status" value="1"/>
</dbReference>
<evidence type="ECO:0000256" key="2">
    <source>
        <dbReference type="ARBA" id="ARBA00023125"/>
    </source>
</evidence>
<dbReference type="InterPro" id="IPR000485">
    <property type="entry name" value="AsnC-type_HTH_dom"/>
</dbReference>
<proteinExistence type="predicted"/>
<organism evidence="5 6">
    <name type="scientific">Comamonas aquatica</name>
    <dbReference type="NCBI Taxonomy" id="225991"/>
    <lineage>
        <taxon>Bacteria</taxon>
        <taxon>Pseudomonadati</taxon>
        <taxon>Pseudomonadota</taxon>
        <taxon>Betaproteobacteria</taxon>
        <taxon>Burkholderiales</taxon>
        <taxon>Comamonadaceae</taxon>
        <taxon>Comamonas</taxon>
    </lineage>
</organism>
<dbReference type="AlphaFoldDB" id="A0AA42W7L2"/>
<dbReference type="RefSeq" id="WP_231499270.1">
    <property type="nucleotide sequence ID" value="NZ_JAOCIA010000021.1"/>
</dbReference>
<evidence type="ECO:0000259" key="4">
    <source>
        <dbReference type="PROSITE" id="PS50949"/>
    </source>
</evidence>
<name>A0AA42W7L2_9BURK</name>
<dbReference type="InterPro" id="IPR011711">
    <property type="entry name" value="GntR_C"/>
</dbReference>
<dbReference type="CDD" id="cd07377">
    <property type="entry name" value="WHTH_GntR"/>
    <property type="match status" value="1"/>
</dbReference>
<feature type="domain" description="HTH gntR-type" evidence="4">
    <location>
        <begin position="12"/>
        <end position="79"/>
    </location>
</feature>
<dbReference type="SUPFAM" id="SSF48008">
    <property type="entry name" value="GntR ligand-binding domain-like"/>
    <property type="match status" value="1"/>
</dbReference>
<dbReference type="SMART" id="SM00345">
    <property type="entry name" value="HTH_GNTR"/>
    <property type="match status" value="1"/>
</dbReference>
<dbReference type="Pfam" id="PF00392">
    <property type="entry name" value="GntR"/>
    <property type="match status" value="1"/>
</dbReference>
<dbReference type="InterPro" id="IPR036390">
    <property type="entry name" value="WH_DNA-bd_sf"/>
</dbReference>
<dbReference type="Gene3D" id="1.20.120.530">
    <property type="entry name" value="GntR ligand-binding domain-like"/>
    <property type="match status" value="1"/>
</dbReference>
<dbReference type="GO" id="GO:0043565">
    <property type="term" value="F:sequence-specific DNA binding"/>
    <property type="evidence" value="ECO:0007669"/>
    <property type="project" value="InterPro"/>
</dbReference>
<dbReference type="PRINTS" id="PR00035">
    <property type="entry name" value="HTHGNTR"/>
</dbReference>
<reference evidence="5" key="1">
    <citation type="submission" date="2022-09" db="EMBL/GenBank/DDBJ databases">
        <title>Intensive care unit water sources are persistently colonized with multi-drug resistant bacteria and are the site of extensive horizontal gene transfer of antibiotic resistance genes.</title>
        <authorList>
            <person name="Diorio-Toth L."/>
        </authorList>
    </citation>
    <scope>NUCLEOTIDE SEQUENCE</scope>
    <source>
        <strain evidence="5">GD03686</strain>
    </source>
</reference>
<dbReference type="Proteomes" id="UP001161294">
    <property type="component" value="Unassembled WGS sequence"/>
</dbReference>
<evidence type="ECO:0000256" key="1">
    <source>
        <dbReference type="ARBA" id="ARBA00023015"/>
    </source>
</evidence>
<gene>
    <name evidence="5" type="ORF">N5J23_17685</name>
</gene>
<comment type="caution">
    <text evidence="5">The sequence shown here is derived from an EMBL/GenBank/DDBJ whole genome shotgun (WGS) entry which is preliminary data.</text>
</comment>
<evidence type="ECO:0000313" key="6">
    <source>
        <dbReference type="Proteomes" id="UP001161294"/>
    </source>
</evidence>